<evidence type="ECO:0000313" key="3">
    <source>
        <dbReference type="Proteomes" id="UP001500266"/>
    </source>
</evidence>
<reference evidence="3" key="1">
    <citation type="journal article" date="2019" name="Int. J. Syst. Evol. Microbiol.">
        <title>The Global Catalogue of Microorganisms (GCM) 10K type strain sequencing project: providing services to taxonomists for standard genome sequencing and annotation.</title>
        <authorList>
            <consortium name="The Broad Institute Genomics Platform"/>
            <consortium name="The Broad Institute Genome Sequencing Center for Infectious Disease"/>
            <person name="Wu L."/>
            <person name="Ma J."/>
        </authorList>
    </citation>
    <scope>NUCLEOTIDE SEQUENCE [LARGE SCALE GENOMIC DNA]</scope>
    <source>
        <strain evidence="3">JCM 17316</strain>
    </source>
</reference>
<dbReference type="PANTHER" id="PTHR43072">
    <property type="entry name" value="N-ACETYLTRANSFERASE"/>
    <property type="match status" value="1"/>
</dbReference>
<dbReference type="Gene3D" id="3.40.630.30">
    <property type="match status" value="1"/>
</dbReference>
<dbReference type="Pfam" id="PF00583">
    <property type="entry name" value="Acetyltransf_1"/>
    <property type="match status" value="1"/>
</dbReference>
<organism evidence="2 3">
    <name type="scientific">Actinomadura keratinilytica</name>
    <dbReference type="NCBI Taxonomy" id="547461"/>
    <lineage>
        <taxon>Bacteria</taxon>
        <taxon>Bacillati</taxon>
        <taxon>Actinomycetota</taxon>
        <taxon>Actinomycetes</taxon>
        <taxon>Streptosporangiales</taxon>
        <taxon>Thermomonosporaceae</taxon>
        <taxon>Actinomadura</taxon>
    </lineage>
</organism>
<comment type="caution">
    <text evidence="2">The sequence shown here is derived from an EMBL/GenBank/DDBJ whole genome shotgun (WGS) entry which is preliminary data.</text>
</comment>
<evidence type="ECO:0000313" key="2">
    <source>
        <dbReference type="EMBL" id="GAA4143711.1"/>
    </source>
</evidence>
<dbReference type="InterPro" id="IPR016181">
    <property type="entry name" value="Acyl_CoA_acyltransferase"/>
</dbReference>
<feature type="domain" description="N-acetyltransferase" evidence="1">
    <location>
        <begin position="4"/>
        <end position="176"/>
    </location>
</feature>
<dbReference type="EMBL" id="BAABDO010000048">
    <property type="protein sequence ID" value="GAA4143711.1"/>
    <property type="molecule type" value="Genomic_DNA"/>
</dbReference>
<dbReference type="Proteomes" id="UP001500266">
    <property type="component" value="Unassembled WGS sequence"/>
</dbReference>
<dbReference type="InterPro" id="IPR000182">
    <property type="entry name" value="GNAT_dom"/>
</dbReference>
<keyword evidence="3" id="KW-1185">Reference proteome</keyword>
<protein>
    <recommendedName>
        <fullName evidence="1">N-acetyltransferase domain-containing protein</fullName>
    </recommendedName>
</protein>
<dbReference type="SUPFAM" id="SSF55729">
    <property type="entry name" value="Acyl-CoA N-acyltransferases (Nat)"/>
    <property type="match status" value="1"/>
</dbReference>
<dbReference type="PROSITE" id="PS51186">
    <property type="entry name" value="GNAT"/>
    <property type="match status" value="1"/>
</dbReference>
<dbReference type="CDD" id="cd04301">
    <property type="entry name" value="NAT_SF"/>
    <property type="match status" value="1"/>
</dbReference>
<proteinExistence type="predicted"/>
<evidence type="ECO:0000259" key="1">
    <source>
        <dbReference type="PROSITE" id="PS51186"/>
    </source>
</evidence>
<dbReference type="RefSeq" id="WP_345022358.1">
    <property type="nucleotide sequence ID" value="NZ_BAABDO010000048.1"/>
</dbReference>
<gene>
    <name evidence="2" type="ORF">GCM10022416_33860</name>
</gene>
<name>A0ABP7YYN7_9ACTN</name>
<accession>A0ABP7YYN7</accession>
<sequence>MGALELERLDGAGTRSCFAEIQAVYAEAFPDYDLADHERRTSRQTESSGFEAVIARIDRVLVGFVYGLPLSAGTGWWAGLEPPPPPGFTTETGARTFAVIDLAVTPSCRGRGIGRRLMDELLRPRREDRATLATAPHERQVQQMYERWGWRKVGRAPGGVGETEPWFDLYVIALRPEPASSSR</sequence>